<evidence type="ECO:0000313" key="2">
    <source>
        <dbReference type="Proteomes" id="UP000184501"/>
    </source>
</evidence>
<name>A0A1M5GFM3_STRHI</name>
<protein>
    <submittedName>
        <fullName evidence="1">SCP1.201-like deaminase</fullName>
    </submittedName>
</protein>
<dbReference type="InterPro" id="IPR032724">
    <property type="entry name" value="SCP1.201-like"/>
</dbReference>
<dbReference type="STRING" id="2017.SAMN05444320_10694"/>
<evidence type="ECO:0000313" key="1">
    <source>
        <dbReference type="EMBL" id="SHG02311.1"/>
    </source>
</evidence>
<dbReference type="Proteomes" id="UP000184501">
    <property type="component" value="Unassembled WGS sequence"/>
</dbReference>
<keyword evidence="2" id="KW-1185">Reference proteome</keyword>
<organism evidence="1 2">
    <name type="scientific">Streptoalloteichus hindustanus</name>
    <dbReference type="NCBI Taxonomy" id="2017"/>
    <lineage>
        <taxon>Bacteria</taxon>
        <taxon>Bacillati</taxon>
        <taxon>Actinomycetota</taxon>
        <taxon>Actinomycetes</taxon>
        <taxon>Pseudonocardiales</taxon>
        <taxon>Pseudonocardiaceae</taxon>
        <taxon>Streptoalloteichus</taxon>
    </lineage>
</organism>
<dbReference type="RefSeq" id="WP_268844438.1">
    <property type="nucleotide sequence ID" value="NZ_FQVN01000006.1"/>
</dbReference>
<gene>
    <name evidence="1" type="ORF">SAMN05444320_10694</name>
</gene>
<proteinExistence type="predicted"/>
<dbReference type="EMBL" id="FQVN01000006">
    <property type="protein sequence ID" value="SHG02311.1"/>
    <property type="molecule type" value="Genomic_DNA"/>
</dbReference>
<dbReference type="AlphaFoldDB" id="A0A1M5GFM3"/>
<sequence>MTKPGAAKHVEMKVAYRMRESDTTCVELAINNTVDTATWGCDALLSQVLRRGQMLIIHDDEGTKIYRGRSE</sequence>
<dbReference type="Pfam" id="PF14428">
    <property type="entry name" value="DddA-like"/>
    <property type="match status" value="1"/>
</dbReference>
<accession>A0A1M5GFM3</accession>
<reference evidence="1 2" key="1">
    <citation type="submission" date="2016-11" db="EMBL/GenBank/DDBJ databases">
        <authorList>
            <person name="Jaros S."/>
            <person name="Januszkiewicz K."/>
            <person name="Wedrychowicz H."/>
        </authorList>
    </citation>
    <scope>NUCLEOTIDE SEQUENCE [LARGE SCALE GENOMIC DNA]</scope>
    <source>
        <strain evidence="1 2">DSM 44523</strain>
    </source>
</reference>